<keyword evidence="2" id="KW-1185">Reference proteome</keyword>
<protein>
    <submittedName>
        <fullName evidence="1">Uncharacterized protein</fullName>
    </submittedName>
</protein>
<proteinExistence type="predicted"/>
<dbReference type="Proteomes" id="UP000320660">
    <property type="component" value="Segment"/>
</dbReference>
<organism evidence="1 2">
    <name type="scientific">Vibrio phage 2 TSL-2019</name>
    <dbReference type="NCBI Taxonomy" id="2508172"/>
    <lineage>
        <taxon>Viruses</taxon>
        <taxon>Duplodnaviria</taxon>
        <taxon>Heunggongvirae</taxon>
        <taxon>Uroviricota</taxon>
        <taxon>Caudoviricetes</taxon>
        <taxon>Chimalliviridae</taxon>
        <taxon>Gorgonvirinae</taxon>
        <taxon>Aphroditevirus</taxon>
        <taxon>Aphroditevirus av2TSL2019</taxon>
    </lineage>
</organism>
<evidence type="ECO:0000313" key="2">
    <source>
        <dbReference type="Proteomes" id="UP000320660"/>
    </source>
</evidence>
<dbReference type="EMBL" id="MK368614">
    <property type="protein sequence ID" value="QAU04366.1"/>
    <property type="molecule type" value="Genomic_DNA"/>
</dbReference>
<accession>A0A513PWN4</accession>
<name>A0A513PWN4_9CAUD</name>
<reference evidence="1 2" key="1">
    <citation type="submission" date="2019-01" db="EMBL/GenBank/DDBJ databases">
        <authorList>
            <person name="Le T.S."/>
            <person name="Kurtboke I."/>
        </authorList>
    </citation>
    <scope>NUCLEOTIDE SEQUENCE [LARGE SCALE GENOMIC DNA]</scope>
</reference>
<evidence type="ECO:0000313" key="1">
    <source>
        <dbReference type="EMBL" id="QAU04366.1"/>
    </source>
</evidence>
<dbReference type="RefSeq" id="YP_009843313.1">
    <property type="nucleotide sequence ID" value="NC_048747.1"/>
</dbReference>
<dbReference type="KEGG" id="vg:55613579"/>
<dbReference type="GeneID" id="55613579"/>
<sequence length="219" mass="24540">MNACQAFSIGTSGTVHDNQIQSYANMVQMNFEQVQNVGGWLGQGADNFMNSFKNFVNSRAWDLASRIRGGAEDHYIGYYDIGIATSMESLQASQGFMRDYIMAMPNVMELYDEGELNGWEGQFSDWCSGTGEDNIYYRRQMHGLLQLDQVEDRNVARTKHYYDSVAGTGLSVRERYDLATTRTAVNHHLANSLFDFTSSDGELRKSAQEEENAGKAGGE</sequence>